<dbReference type="Pfam" id="PF00593">
    <property type="entry name" value="TonB_dep_Rec_b-barrel"/>
    <property type="match status" value="1"/>
</dbReference>
<gene>
    <name evidence="5" type="ORF">KCG46_00835</name>
</gene>
<dbReference type="EMBL" id="JAGSPC010000001">
    <property type="protein sequence ID" value="MBV7258116.1"/>
    <property type="molecule type" value="Genomic_DNA"/>
</dbReference>
<dbReference type="AlphaFoldDB" id="A0A9X1JJQ7"/>
<evidence type="ECO:0000259" key="4">
    <source>
        <dbReference type="Pfam" id="PF07715"/>
    </source>
</evidence>
<dbReference type="PANTHER" id="PTHR40980:SF3">
    <property type="entry name" value="TONB-DEPENDENT RECEPTOR-LIKE BETA-BARREL DOMAIN-CONTAINING PROTEIN"/>
    <property type="match status" value="1"/>
</dbReference>
<evidence type="ECO:0000259" key="3">
    <source>
        <dbReference type="Pfam" id="PF00593"/>
    </source>
</evidence>
<keyword evidence="2" id="KW-0732">Signal</keyword>
<feature type="signal peptide" evidence="2">
    <location>
        <begin position="1"/>
        <end position="33"/>
    </location>
</feature>
<dbReference type="GO" id="GO:0009279">
    <property type="term" value="C:cell outer membrane"/>
    <property type="evidence" value="ECO:0007669"/>
    <property type="project" value="UniProtKB-SubCell"/>
</dbReference>
<name>A0A9X1JJQ7_9SPHN</name>
<evidence type="ECO:0000313" key="6">
    <source>
        <dbReference type="Proteomes" id="UP001138681"/>
    </source>
</evidence>
<sequence>MKTARIAPTRRFFALSTASGLAMSAMIATPALAQDADQDEGAEEAAPVDEGNVIIVDGFRRSLENAQNIKRDSDTFVDAVTAEDIGALPDRSVAETLQRIPGITIGRFEKTTDPDRFSVEGTGVIIRGLPFARSELNGRDIFSATGGRVLSFNDVSPELLGRVEVFKNVTADMIEGGPSGTVNLVTRKPLDTPGLKIAGTVGANYGDLRGDWSPEYSILGSGTLDTPQGTLGLQLSYAKSELKSRTDASQIADPCYRAAALDGPCLRALSVGSGGFVGDPNFDAANFPPEGSVLLPKGAGVRSTTLDRDREAWSAVLQYEDPTGNFVATFEWLRSSTTFDTDESALIARVDDEALFPVAAAGSTLQFDENGIFQSGVLTQRPGDAYANPFGRGGLPVDSLRFQRGLESQTEDFSFDVKWNLSDRLRINFEAQSINSDLSRDSVFGALSTWANIDLDLTGTVPSVQFIAPPGAESDYFTSGFNTYYWFGLDSREKNEGGLDSYRIDAEYDISDTGFFKAARFGARWGERDRTTRNTNFSTWGNLSAPWAGRAGCAPWGEGSGCGADGPGPFGNGFIPGRFYTGLPGQEFAIAGGAYVDEFPGFSQYRTPFGDNFQRGNSPTPIENGGAFYFGGDDFLGEYLSGLTDQQFEEIQEFGLSPERFNYGVNGRFRADELTGDIVPCDIEGVFCPGEVSTVTEVTKAAYGRIDFGTDFGNGWSIDGNIGVRYVETEVTSGGRIGLPDASRFDNPANGVSNGDGIVQVSELQALCATPDVPGIQRGYCSLSDARLAEFAAAHTGEVLNDDREIRFEHWLPSFNAKLDIGDGLLFRVAASKNIARPDLQLFRAGGGIGDNTNALETAGADALANGPLFALSTGNRNLLPVEVWNYDLSVEWYFDDVGSITLSGFLKDVDGFIDNGFETVTYQASVPVEVAVEGPVNSQDGLLKGFEFAYQQTFDFLPGLLSGFGFQGTYTYVDGSDFSNPNLTAVGQSSITTAANDLGGGAFVSQQPLAGISEHSFNATLFYEQGPFAARAAYNWRSEFLITPRDDIFPFSPIWQESTGQLDASIFYSVTDYLKLGVQGVNLLDEVTVTSQVVDFDGTRITRSAFRNDRRFTFLARFDF</sequence>
<evidence type="ECO:0000256" key="1">
    <source>
        <dbReference type="RuleBase" id="RU003357"/>
    </source>
</evidence>
<dbReference type="Pfam" id="PF07715">
    <property type="entry name" value="Plug"/>
    <property type="match status" value="1"/>
</dbReference>
<comment type="subcellular location">
    <subcellularLocation>
        <location evidence="1">Cell outer membrane</location>
    </subcellularLocation>
</comment>
<dbReference type="Proteomes" id="UP001138681">
    <property type="component" value="Unassembled WGS sequence"/>
</dbReference>
<accession>A0A9X1JJQ7</accession>
<protein>
    <submittedName>
        <fullName evidence="5">TonB-dependent receptor</fullName>
    </submittedName>
</protein>
<proteinExistence type="inferred from homology"/>
<feature type="domain" description="TonB-dependent receptor plug" evidence="4">
    <location>
        <begin position="70"/>
        <end position="180"/>
    </location>
</feature>
<comment type="similarity">
    <text evidence="1">Belongs to the TonB-dependent receptor family.</text>
</comment>
<evidence type="ECO:0000313" key="5">
    <source>
        <dbReference type="EMBL" id="MBV7258116.1"/>
    </source>
</evidence>
<keyword evidence="6" id="KW-1185">Reference proteome</keyword>
<keyword evidence="5" id="KW-0675">Receptor</keyword>
<comment type="caution">
    <text evidence="5">The sequence shown here is derived from an EMBL/GenBank/DDBJ whole genome shotgun (WGS) entry which is preliminary data.</text>
</comment>
<dbReference type="InterPro" id="IPR000531">
    <property type="entry name" value="Beta-barrel_TonB"/>
</dbReference>
<dbReference type="PANTHER" id="PTHR40980">
    <property type="entry name" value="PLUG DOMAIN-CONTAINING PROTEIN"/>
    <property type="match status" value="1"/>
</dbReference>
<keyword evidence="1" id="KW-0472">Membrane</keyword>
<organism evidence="5 6">
    <name type="scientific">Erythrobacter crassostreae</name>
    <dbReference type="NCBI Taxonomy" id="2828328"/>
    <lineage>
        <taxon>Bacteria</taxon>
        <taxon>Pseudomonadati</taxon>
        <taxon>Pseudomonadota</taxon>
        <taxon>Alphaproteobacteria</taxon>
        <taxon>Sphingomonadales</taxon>
        <taxon>Erythrobacteraceae</taxon>
        <taxon>Erythrobacter/Porphyrobacter group</taxon>
        <taxon>Erythrobacter</taxon>
    </lineage>
</organism>
<evidence type="ECO:0000256" key="2">
    <source>
        <dbReference type="SAM" id="SignalP"/>
    </source>
</evidence>
<feature type="domain" description="TonB-dependent receptor-like beta-barrel" evidence="3">
    <location>
        <begin position="479"/>
        <end position="1084"/>
    </location>
</feature>
<keyword evidence="1" id="KW-0798">TonB box</keyword>
<feature type="chain" id="PRO_5040946116" evidence="2">
    <location>
        <begin position="34"/>
        <end position="1121"/>
    </location>
</feature>
<reference evidence="5" key="1">
    <citation type="submission" date="2021-04" db="EMBL/GenBank/DDBJ databases">
        <authorList>
            <person name="Pira H."/>
            <person name="Risdian C."/>
            <person name="Wink J."/>
        </authorList>
    </citation>
    <scope>NUCLEOTIDE SEQUENCE</scope>
    <source>
        <strain evidence="5">WH158</strain>
    </source>
</reference>
<dbReference type="InterPro" id="IPR012910">
    <property type="entry name" value="Plug_dom"/>
</dbReference>
<dbReference type="RefSeq" id="WP_218403484.1">
    <property type="nucleotide sequence ID" value="NZ_JAGSPC010000001.1"/>
</dbReference>